<dbReference type="Proteomes" id="UP001154282">
    <property type="component" value="Unassembled WGS sequence"/>
</dbReference>
<proteinExistence type="predicted"/>
<keyword evidence="2" id="KW-1185">Reference proteome</keyword>
<sequence>MEGDATMKRGTAADVIRGSEIVNPRTRIKLSGLSPFSAAWNSNFNHSVLGCSCNDIICTRVCLGAAAPTLELGRN</sequence>
<protein>
    <submittedName>
        <fullName evidence="1">Uncharacterized protein</fullName>
    </submittedName>
</protein>
<organism evidence="1 2">
    <name type="scientific">Linum tenue</name>
    <dbReference type="NCBI Taxonomy" id="586396"/>
    <lineage>
        <taxon>Eukaryota</taxon>
        <taxon>Viridiplantae</taxon>
        <taxon>Streptophyta</taxon>
        <taxon>Embryophyta</taxon>
        <taxon>Tracheophyta</taxon>
        <taxon>Spermatophyta</taxon>
        <taxon>Magnoliopsida</taxon>
        <taxon>eudicotyledons</taxon>
        <taxon>Gunneridae</taxon>
        <taxon>Pentapetalae</taxon>
        <taxon>rosids</taxon>
        <taxon>fabids</taxon>
        <taxon>Malpighiales</taxon>
        <taxon>Linaceae</taxon>
        <taxon>Linum</taxon>
    </lineage>
</organism>
<gene>
    <name evidence="1" type="ORF">LITE_LOCUS34042</name>
</gene>
<dbReference type="AlphaFoldDB" id="A0AAV0NLM1"/>
<reference evidence="1" key="1">
    <citation type="submission" date="2022-08" db="EMBL/GenBank/DDBJ databases">
        <authorList>
            <person name="Gutierrez-Valencia J."/>
        </authorList>
    </citation>
    <scope>NUCLEOTIDE SEQUENCE</scope>
</reference>
<evidence type="ECO:0000313" key="2">
    <source>
        <dbReference type="Proteomes" id="UP001154282"/>
    </source>
</evidence>
<dbReference type="EMBL" id="CAMGYJ010000008">
    <property type="protein sequence ID" value="CAI0459524.1"/>
    <property type="molecule type" value="Genomic_DNA"/>
</dbReference>
<name>A0AAV0NLM1_9ROSI</name>
<comment type="caution">
    <text evidence="1">The sequence shown here is derived from an EMBL/GenBank/DDBJ whole genome shotgun (WGS) entry which is preliminary data.</text>
</comment>
<accession>A0AAV0NLM1</accession>
<evidence type="ECO:0000313" key="1">
    <source>
        <dbReference type="EMBL" id="CAI0459524.1"/>
    </source>
</evidence>